<evidence type="ECO:0000313" key="8">
    <source>
        <dbReference type="Proteomes" id="UP000253958"/>
    </source>
</evidence>
<reference evidence="7 9" key="3">
    <citation type="submission" date="2019-09" db="EMBL/GenBank/DDBJ databases">
        <title>High taxonomic diversity of Micromonospora strains isolated from Medicago sativa nodules in different geographical locations.</title>
        <authorList>
            <person name="Martinez-Hidalgo P."/>
            <person name="Flores-Felix J.D."/>
            <person name="Velazquez E."/>
            <person name="Brau L."/>
            <person name="Trujillo M.E."/>
            <person name="Martinez-Molina E."/>
        </authorList>
    </citation>
    <scope>NUCLEOTIDE SEQUENCE [LARGE SCALE GENOMIC DNA]</scope>
    <source>
        <strain evidence="7 9">ALFB5</strain>
    </source>
</reference>
<evidence type="ECO:0000259" key="5">
    <source>
        <dbReference type="PROSITE" id="PS50975"/>
    </source>
</evidence>
<dbReference type="GO" id="GO:0016874">
    <property type="term" value="F:ligase activity"/>
    <property type="evidence" value="ECO:0007669"/>
    <property type="project" value="UniProtKB-KW"/>
</dbReference>
<sequence length="413" mass="45552">MKKLYVILINDNVIRSGLADLGRLADAELWLVSSPHYARRLTDEQRAAYARIVVPDDMETTDLVALLDRELPRPRPEQLRFLTNDESCELICARLAEHLGTAGWPAARLLPFVDKMASKAALAGSGLRLPRHLRFDRDRHAADPRGYCERIAAEIGFPMVVKPVDRYASMDVRRLDGPAALRAWASWASSPKDRNSYEVDEFVSGTLYNFDALVQDGRVVWSNVCANLNPCMEFAAGRSLGVWTLPADDPTAVRVSGFGHRALAALRPPDGGVHMEVFGTPDGELVFLEVAARPPGGEMRAVYLRTHGVDIDLAHYLLRAGEPYDVRARPTGELGAWVITPRHAGRVSAVDLPALRSEHTVQVHVSVGETVARASAHIVEPPSAVFMVYGADRAAFGHDMDLLRDLTLYRVEP</sequence>
<evidence type="ECO:0000313" key="9">
    <source>
        <dbReference type="Proteomes" id="UP000471364"/>
    </source>
</evidence>
<keyword evidence="1" id="KW-0436">Ligase</keyword>
<dbReference type="EMBL" id="CP031263">
    <property type="protein sequence ID" value="AXH93282.1"/>
    <property type="molecule type" value="Genomic_DNA"/>
</dbReference>
<dbReference type="Gene3D" id="3.30.470.20">
    <property type="entry name" value="ATP-grasp fold, B domain"/>
    <property type="match status" value="1"/>
</dbReference>
<dbReference type="AlphaFoldDB" id="A0A1C6RZ54"/>
<reference evidence="6 8" key="1">
    <citation type="submission" date="2018-07" db="EMBL/GenBank/DDBJ databases">
        <authorList>
            <person name="Ye Y."/>
        </authorList>
    </citation>
    <scope>NUCLEOTIDE SEQUENCE [LARGE SCALE GENOMIC DNA]</scope>
    <source>
        <strain evidence="6">110B</strain>
        <strain evidence="8">H14(2018)</strain>
    </source>
</reference>
<dbReference type="PROSITE" id="PS50975">
    <property type="entry name" value="ATP_GRASP"/>
    <property type="match status" value="1"/>
</dbReference>
<accession>A0A1C6RZ54</accession>
<dbReference type="GO" id="GO:0005524">
    <property type="term" value="F:ATP binding"/>
    <property type="evidence" value="ECO:0007669"/>
    <property type="project" value="UniProtKB-UniRule"/>
</dbReference>
<dbReference type="SUPFAM" id="SSF56059">
    <property type="entry name" value="Glutathione synthetase ATP-binding domain-like"/>
    <property type="match status" value="1"/>
</dbReference>
<reference evidence="6 8" key="2">
    <citation type="submission" date="2018-08" db="EMBL/GenBank/DDBJ databases">
        <title>Streptomyces kandeliansis sp. nov., an endophytic bacterium isolated from mangrove plant.</title>
        <authorList>
            <person name="Wang R."/>
        </authorList>
    </citation>
    <scope>NUCLEOTIDE SEQUENCE [LARGE SCALE GENOMIC DNA]</scope>
    <source>
        <strain evidence="6">110B</strain>
        <strain evidence="8">H14(2018)</strain>
    </source>
</reference>
<dbReference type="PANTHER" id="PTHR43585:SF2">
    <property type="entry name" value="ATP-GRASP ENZYME FSQD"/>
    <property type="match status" value="1"/>
</dbReference>
<dbReference type="GO" id="GO:0046872">
    <property type="term" value="F:metal ion binding"/>
    <property type="evidence" value="ECO:0007669"/>
    <property type="project" value="InterPro"/>
</dbReference>
<evidence type="ECO:0000256" key="1">
    <source>
        <dbReference type="ARBA" id="ARBA00022598"/>
    </source>
</evidence>
<evidence type="ECO:0000256" key="3">
    <source>
        <dbReference type="ARBA" id="ARBA00022840"/>
    </source>
</evidence>
<keyword evidence="2 4" id="KW-0547">Nucleotide-binding</keyword>
<proteinExistence type="predicted"/>
<gene>
    <name evidence="6" type="ORF">DVH21_26900</name>
    <name evidence="7" type="ORF">F6X54_02070</name>
</gene>
<dbReference type="Proteomes" id="UP000253958">
    <property type="component" value="Chromosome"/>
</dbReference>
<dbReference type="Proteomes" id="UP000471364">
    <property type="component" value="Unassembled WGS sequence"/>
</dbReference>
<organism evidence="6 8">
    <name type="scientific">Micromonospora aurantiaca</name>
    <name type="common">nom. illeg.</name>
    <dbReference type="NCBI Taxonomy" id="47850"/>
    <lineage>
        <taxon>Bacteria</taxon>
        <taxon>Bacillati</taxon>
        <taxon>Actinomycetota</taxon>
        <taxon>Actinomycetes</taxon>
        <taxon>Micromonosporales</taxon>
        <taxon>Micromonosporaceae</taxon>
        <taxon>Micromonospora</taxon>
    </lineage>
</organism>
<feature type="domain" description="ATP-grasp" evidence="5">
    <location>
        <begin position="119"/>
        <end position="322"/>
    </location>
</feature>
<keyword evidence="9" id="KW-1185">Reference proteome</keyword>
<evidence type="ECO:0000256" key="2">
    <source>
        <dbReference type="ARBA" id="ARBA00022741"/>
    </source>
</evidence>
<evidence type="ECO:0000313" key="6">
    <source>
        <dbReference type="EMBL" id="AXH93282.1"/>
    </source>
</evidence>
<evidence type="ECO:0000313" key="7">
    <source>
        <dbReference type="EMBL" id="KAB1118820.1"/>
    </source>
</evidence>
<dbReference type="EMBL" id="WAAR01000004">
    <property type="protein sequence ID" value="KAB1118820.1"/>
    <property type="molecule type" value="Genomic_DNA"/>
</dbReference>
<dbReference type="PANTHER" id="PTHR43585">
    <property type="entry name" value="FUMIPYRROLE BIOSYNTHESIS PROTEIN C"/>
    <property type="match status" value="1"/>
</dbReference>
<dbReference type="RefSeq" id="WP_091326875.1">
    <property type="nucleotide sequence ID" value="NZ_CBDRIQ010000006.1"/>
</dbReference>
<protein>
    <submittedName>
        <fullName evidence="6">ATP-grasp domain-containing protein</fullName>
    </submittedName>
</protein>
<evidence type="ECO:0000256" key="4">
    <source>
        <dbReference type="PROSITE-ProRule" id="PRU00409"/>
    </source>
</evidence>
<dbReference type="InterPro" id="IPR052032">
    <property type="entry name" value="ATP-dep_AA_Ligase"/>
</dbReference>
<name>A0A1C6RZ54_9ACTN</name>
<keyword evidence="3 4" id="KW-0067">ATP-binding</keyword>
<dbReference type="InterPro" id="IPR011761">
    <property type="entry name" value="ATP-grasp"/>
</dbReference>